<evidence type="ECO:0000256" key="5">
    <source>
        <dbReference type="PROSITE-ProRule" id="PRU00169"/>
    </source>
</evidence>
<evidence type="ECO:0000313" key="9">
    <source>
        <dbReference type="EMBL" id="SDU15620.1"/>
    </source>
</evidence>
<keyword evidence="6" id="KW-0129">CBS domain</keyword>
<dbReference type="SMART" id="SM00448">
    <property type="entry name" value="REC"/>
    <property type="match status" value="1"/>
</dbReference>
<dbReference type="PROSITE" id="PS50110">
    <property type="entry name" value="RESPONSE_REGULATORY"/>
    <property type="match status" value="1"/>
</dbReference>
<evidence type="ECO:0000256" key="4">
    <source>
        <dbReference type="ARBA" id="ARBA00023163"/>
    </source>
</evidence>
<protein>
    <submittedName>
        <fullName evidence="9">CBS domain-containing protein</fullName>
    </submittedName>
</protein>
<dbReference type="Gene3D" id="3.10.580.10">
    <property type="entry name" value="CBS-domain"/>
    <property type="match status" value="1"/>
</dbReference>
<dbReference type="PANTHER" id="PTHR44591:SF14">
    <property type="entry name" value="PROTEIN PILG"/>
    <property type="match status" value="1"/>
</dbReference>
<feature type="domain" description="CBS" evidence="8">
    <location>
        <begin position="137"/>
        <end position="213"/>
    </location>
</feature>
<proteinExistence type="predicted"/>
<feature type="domain" description="CBS" evidence="8">
    <location>
        <begin position="245"/>
        <end position="300"/>
    </location>
</feature>
<dbReference type="AlphaFoldDB" id="A0A1H2G7W6"/>
<dbReference type="Pfam" id="PF00571">
    <property type="entry name" value="CBS"/>
    <property type="match status" value="2"/>
</dbReference>
<organism evidence="9 10">
    <name type="scientific">Desulfobacula phenolica</name>
    <dbReference type="NCBI Taxonomy" id="90732"/>
    <lineage>
        <taxon>Bacteria</taxon>
        <taxon>Pseudomonadati</taxon>
        <taxon>Thermodesulfobacteriota</taxon>
        <taxon>Desulfobacteria</taxon>
        <taxon>Desulfobacterales</taxon>
        <taxon>Desulfobacteraceae</taxon>
        <taxon>Desulfobacula</taxon>
    </lineage>
</organism>
<keyword evidence="4" id="KW-0804">Transcription</keyword>
<dbReference type="SUPFAM" id="SSF52172">
    <property type="entry name" value="CheY-like"/>
    <property type="match status" value="1"/>
</dbReference>
<dbReference type="InterPro" id="IPR011006">
    <property type="entry name" value="CheY-like_superfamily"/>
</dbReference>
<feature type="modified residue" description="4-aspartylphosphate" evidence="5">
    <location>
        <position position="54"/>
    </location>
</feature>
<dbReference type="CDD" id="cd02205">
    <property type="entry name" value="CBS_pair_SF"/>
    <property type="match status" value="1"/>
</dbReference>
<evidence type="ECO:0000313" key="10">
    <source>
        <dbReference type="Proteomes" id="UP000199608"/>
    </source>
</evidence>
<evidence type="ECO:0000259" key="7">
    <source>
        <dbReference type="PROSITE" id="PS50110"/>
    </source>
</evidence>
<accession>A0A1H2G7W6</accession>
<dbReference type="PANTHER" id="PTHR44591">
    <property type="entry name" value="STRESS RESPONSE REGULATOR PROTEIN 1"/>
    <property type="match status" value="1"/>
</dbReference>
<dbReference type="Proteomes" id="UP000199608">
    <property type="component" value="Unassembled WGS sequence"/>
</dbReference>
<dbReference type="FunFam" id="3.40.50.2300:FF:000018">
    <property type="entry name" value="DNA-binding transcriptional regulator NtrC"/>
    <property type="match status" value="1"/>
</dbReference>
<dbReference type="Pfam" id="PF00072">
    <property type="entry name" value="Response_reg"/>
    <property type="match status" value="1"/>
</dbReference>
<dbReference type="RefSeq" id="WP_092233148.1">
    <property type="nucleotide sequence ID" value="NZ_FNLL01000005.1"/>
</dbReference>
<feature type="domain" description="Response regulatory" evidence="7">
    <location>
        <begin position="6"/>
        <end position="119"/>
    </location>
</feature>
<reference evidence="10" key="1">
    <citation type="submission" date="2016-10" db="EMBL/GenBank/DDBJ databases">
        <authorList>
            <person name="Varghese N."/>
            <person name="Submissions S."/>
        </authorList>
    </citation>
    <scope>NUCLEOTIDE SEQUENCE [LARGE SCALE GENOMIC DNA]</scope>
    <source>
        <strain evidence="10">DSM 3384</strain>
    </source>
</reference>
<keyword evidence="3" id="KW-0805">Transcription regulation</keyword>
<name>A0A1H2G7W6_9BACT</name>
<dbReference type="InterPro" id="IPR050595">
    <property type="entry name" value="Bact_response_regulator"/>
</dbReference>
<evidence type="ECO:0000259" key="8">
    <source>
        <dbReference type="PROSITE" id="PS51371"/>
    </source>
</evidence>
<evidence type="ECO:0000256" key="2">
    <source>
        <dbReference type="ARBA" id="ARBA00023012"/>
    </source>
</evidence>
<dbReference type="InterPro" id="IPR001789">
    <property type="entry name" value="Sig_transdc_resp-reg_receiver"/>
</dbReference>
<evidence type="ECO:0000256" key="6">
    <source>
        <dbReference type="PROSITE-ProRule" id="PRU00703"/>
    </source>
</evidence>
<evidence type="ECO:0000256" key="3">
    <source>
        <dbReference type="ARBA" id="ARBA00023015"/>
    </source>
</evidence>
<dbReference type="InterPro" id="IPR046342">
    <property type="entry name" value="CBS_dom_sf"/>
</dbReference>
<evidence type="ECO:0000256" key="1">
    <source>
        <dbReference type="ARBA" id="ARBA00022553"/>
    </source>
</evidence>
<dbReference type="EMBL" id="FNLL01000005">
    <property type="protein sequence ID" value="SDU15620.1"/>
    <property type="molecule type" value="Genomic_DNA"/>
</dbReference>
<dbReference type="SUPFAM" id="SSF54631">
    <property type="entry name" value="CBS-domain pair"/>
    <property type="match status" value="1"/>
</dbReference>
<dbReference type="InterPro" id="IPR000644">
    <property type="entry name" value="CBS_dom"/>
</dbReference>
<dbReference type="GO" id="GO:0000160">
    <property type="term" value="P:phosphorelay signal transduction system"/>
    <property type="evidence" value="ECO:0007669"/>
    <property type="project" value="UniProtKB-KW"/>
</dbReference>
<keyword evidence="2" id="KW-0902">Two-component regulatory system</keyword>
<keyword evidence="10" id="KW-1185">Reference proteome</keyword>
<dbReference type="PROSITE" id="PS51371">
    <property type="entry name" value="CBS"/>
    <property type="match status" value="2"/>
</dbReference>
<dbReference type="Gene3D" id="3.40.50.2300">
    <property type="match status" value="1"/>
</dbReference>
<keyword evidence="1 5" id="KW-0597">Phosphoprotein</keyword>
<sequence>MTKKIKVLMVDDEKRFRDTTKKILMKKGFETILAESGEEALEKISEAPDVVILDIKMPGIDGHEALARIKKINPDLPVIMLTGHGGIPSAREALVEGAFDYLSKPCDIDLLAEKIKEACHMPGELSDKEERKVTSVMIPITEYTTINEGKTIFEALNELKKSFITKMATNRLMETGHRSILVKGDDNEINGILTIRDLLEMIMPAYLTAPKPSLADSIEYSPMFWKGMFSKGIIAIKDKCISDVMSPSPVSIESNSNLMEAAYLMIYKKERRLLVTLSGKTVGVIREQDLFFEMEKILNS</sequence>
<gene>
    <name evidence="9" type="ORF">SAMN04487931_10548</name>
</gene>